<evidence type="ECO:0000313" key="2">
    <source>
        <dbReference type="Proteomes" id="UP000265768"/>
    </source>
</evidence>
<dbReference type="Gene3D" id="1.25.40.10">
    <property type="entry name" value="Tetratricopeptide repeat domain"/>
    <property type="match status" value="1"/>
</dbReference>
<dbReference type="InterPro" id="IPR011990">
    <property type="entry name" value="TPR-like_helical_dom_sf"/>
</dbReference>
<dbReference type="EMBL" id="QZEY01000004">
    <property type="protein sequence ID" value="RJL32667.1"/>
    <property type="molecule type" value="Genomic_DNA"/>
</dbReference>
<dbReference type="RefSeq" id="WP_119926915.1">
    <property type="nucleotide sequence ID" value="NZ_QZEY01000004.1"/>
</dbReference>
<sequence length="149" mass="16221">MTAPDPIMERIGAATALGHRGDRDGARRLLGELWDELTDPLHRCALAHAMADLQDDPREELTWDLRALEAADSITDERARRAGATGQVAAFYPSLHLNLGDVLHRLGDLGRARDHLRRGLAAADALPDDGYGRMIRQGLANLADRLGTA</sequence>
<name>A0A3A4AWJ7_9ACTN</name>
<gene>
    <name evidence="1" type="ORF">D5H75_14295</name>
</gene>
<dbReference type="Proteomes" id="UP000265768">
    <property type="component" value="Unassembled WGS sequence"/>
</dbReference>
<dbReference type="AlphaFoldDB" id="A0A3A4AWJ7"/>
<dbReference type="OrthoDB" id="8450665at2"/>
<dbReference type="GO" id="GO:0042802">
    <property type="term" value="F:identical protein binding"/>
    <property type="evidence" value="ECO:0007669"/>
    <property type="project" value="InterPro"/>
</dbReference>
<dbReference type="InterPro" id="IPR011717">
    <property type="entry name" value="TPR-4"/>
</dbReference>
<evidence type="ECO:0000313" key="1">
    <source>
        <dbReference type="EMBL" id="RJL32667.1"/>
    </source>
</evidence>
<proteinExistence type="predicted"/>
<dbReference type="SUPFAM" id="SSF48452">
    <property type="entry name" value="TPR-like"/>
    <property type="match status" value="1"/>
</dbReference>
<protein>
    <recommendedName>
        <fullName evidence="3">Tetratricopeptide repeat protein</fullName>
    </recommendedName>
</protein>
<dbReference type="Pfam" id="PF07721">
    <property type="entry name" value="TPR_4"/>
    <property type="match status" value="2"/>
</dbReference>
<accession>A0A3A4AWJ7</accession>
<reference evidence="1 2" key="1">
    <citation type="submission" date="2018-09" db="EMBL/GenBank/DDBJ databases">
        <title>YIM 75507 draft genome.</title>
        <authorList>
            <person name="Tang S."/>
            <person name="Feng Y."/>
        </authorList>
    </citation>
    <scope>NUCLEOTIDE SEQUENCE [LARGE SCALE GENOMIC DNA]</scope>
    <source>
        <strain evidence="1 2">YIM 75507</strain>
    </source>
</reference>
<organism evidence="1 2">
    <name type="scientific">Bailinhaonella thermotolerans</name>
    <dbReference type="NCBI Taxonomy" id="1070861"/>
    <lineage>
        <taxon>Bacteria</taxon>
        <taxon>Bacillati</taxon>
        <taxon>Actinomycetota</taxon>
        <taxon>Actinomycetes</taxon>
        <taxon>Streptosporangiales</taxon>
        <taxon>Streptosporangiaceae</taxon>
        <taxon>Bailinhaonella</taxon>
    </lineage>
</organism>
<comment type="caution">
    <text evidence="1">The sequence shown here is derived from an EMBL/GenBank/DDBJ whole genome shotgun (WGS) entry which is preliminary data.</text>
</comment>
<keyword evidence="2" id="KW-1185">Reference proteome</keyword>
<evidence type="ECO:0008006" key="3">
    <source>
        <dbReference type="Google" id="ProtNLM"/>
    </source>
</evidence>